<comment type="similarity">
    <text evidence="2 9">Belongs to the binding-protein-dependent transport system permease family. CysTW subfamily.</text>
</comment>
<evidence type="ECO:0000256" key="5">
    <source>
        <dbReference type="ARBA" id="ARBA00022475"/>
    </source>
</evidence>
<keyword evidence="5 9" id="KW-1003">Cell membrane</keyword>
<dbReference type="GO" id="GO:0005315">
    <property type="term" value="F:phosphate transmembrane transporter activity"/>
    <property type="evidence" value="ECO:0007669"/>
    <property type="project" value="InterPro"/>
</dbReference>
<keyword evidence="6 9" id="KW-0812">Transmembrane</keyword>
<evidence type="ECO:0000256" key="8">
    <source>
        <dbReference type="ARBA" id="ARBA00023136"/>
    </source>
</evidence>
<dbReference type="STRING" id="83401.SAMN05421742_102385"/>
<feature type="transmembrane region" description="Helical" evidence="9">
    <location>
        <begin position="409"/>
        <end position="434"/>
    </location>
</feature>
<dbReference type="Proteomes" id="UP000217076">
    <property type="component" value="Unassembled WGS sequence"/>
</dbReference>
<evidence type="ECO:0000256" key="7">
    <source>
        <dbReference type="ARBA" id="ARBA00022989"/>
    </source>
</evidence>
<dbReference type="CDD" id="cd06261">
    <property type="entry name" value="TM_PBP2"/>
    <property type="match status" value="1"/>
</dbReference>
<dbReference type="GO" id="GO:0005886">
    <property type="term" value="C:plasma membrane"/>
    <property type="evidence" value="ECO:0007669"/>
    <property type="project" value="UniProtKB-SubCell"/>
</dbReference>
<evidence type="ECO:0000256" key="10">
    <source>
        <dbReference type="SAM" id="MobiDB-lite"/>
    </source>
</evidence>
<dbReference type="RefSeq" id="WP_092616323.1">
    <property type="nucleotide sequence ID" value="NZ_FNCV01000002.1"/>
</dbReference>
<keyword evidence="13" id="KW-1185">Reference proteome</keyword>
<reference evidence="13" key="1">
    <citation type="submission" date="2016-10" db="EMBL/GenBank/DDBJ databases">
        <authorList>
            <person name="Varghese N."/>
            <person name="Submissions S."/>
        </authorList>
    </citation>
    <scope>NUCLEOTIDE SEQUENCE [LARGE SCALE GENOMIC DNA]</scope>
    <source>
        <strain evidence="13">930I</strain>
    </source>
</reference>
<dbReference type="InterPro" id="IPR005672">
    <property type="entry name" value="Phosphate_PstA"/>
</dbReference>
<feature type="transmembrane region" description="Helical" evidence="9">
    <location>
        <begin position="228"/>
        <end position="249"/>
    </location>
</feature>
<keyword evidence="4" id="KW-0813">Transport</keyword>
<sequence>MSNAHADDSFESAPRRVEGTTRTSHWQKRLRRRYAAEKRFQAYGIIAICLGISFLVVLFSSIIGNALPAFTEARIKLEVHLDQGDLGIKDPSDEGELLRAYYLKPVREALKKVIPPADRAERKDLYGLLSVNADAKVRQMVLSDPTVLGTTQTVWVLASGDVDVMMKGIIGRDVPEERRQINDRQLAWMDQLVEQGLLEQKFNTTLFTAAASAEPEAAGVGAALVGSLMMMGVVLILTLPIGVAAAVYLEEFAPVNWFTDLIEVNINNLAAVPSIVFGLLGLAVFINFMELPRAAPLIGGMVLTLMTLPTVIIATRAALKAVPPSIREAALGVGASKMQSIFHHVLPLAGPGILTSIIIGLAQALGETAPLLMIGMVAFVVDHPSTPLDAATALPVQIYMWSGLPERGFVARTSAAIVVLLGFLIIMNASAVWLRRKFERRW</sequence>
<feature type="transmembrane region" description="Helical" evidence="9">
    <location>
        <begin position="294"/>
        <end position="319"/>
    </location>
</feature>
<feature type="domain" description="ABC transmembrane type-1" evidence="11">
    <location>
        <begin position="224"/>
        <end position="430"/>
    </location>
</feature>
<dbReference type="SUPFAM" id="SSF161098">
    <property type="entry name" value="MetI-like"/>
    <property type="match status" value="1"/>
</dbReference>
<dbReference type="Pfam" id="PF11812">
    <property type="entry name" value="DUF3333"/>
    <property type="match status" value="1"/>
</dbReference>
<dbReference type="PROSITE" id="PS50928">
    <property type="entry name" value="ABC_TM1"/>
    <property type="match status" value="1"/>
</dbReference>
<keyword evidence="8 9" id="KW-0472">Membrane</keyword>
<gene>
    <name evidence="12" type="ORF">SAMN05421742_102385</name>
</gene>
<keyword evidence="7 9" id="KW-1133">Transmembrane helix</keyword>
<dbReference type="InterPro" id="IPR000515">
    <property type="entry name" value="MetI-like"/>
</dbReference>
<feature type="transmembrane region" description="Helical" evidence="9">
    <location>
        <begin position="40"/>
        <end position="63"/>
    </location>
</feature>
<dbReference type="GO" id="GO:0035435">
    <property type="term" value="P:phosphate ion transmembrane transport"/>
    <property type="evidence" value="ECO:0007669"/>
    <property type="project" value="InterPro"/>
</dbReference>
<evidence type="ECO:0000313" key="12">
    <source>
        <dbReference type="EMBL" id="SDG77595.1"/>
    </source>
</evidence>
<dbReference type="Gene3D" id="1.10.3720.10">
    <property type="entry name" value="MetI-like"/>
    <property type="match status" value="1"/>
</dbReference>
<evidence type="ECO:0000256" key="1">
    <source>
        <dbReference type="ARBA" id="ARBA00004651"/>
    </source>
</evidence>
<evidence type="ECO:0000256" key="3">
    <source>
        <dbReference type="ARBA" id="ARBA00016864"/>
    </source>
</evidence>
<feature type="transmembrane region" description="Helical" evidence="9">
    <location>
        <begin position="345"/>
        <end position="366"/>
    </location>
</feature>
<dbReference type="PANTHER" id="PTHR43470:SF5">
    <property type="entry name" value="PHOSPHATE TRANSPORT SYSTEM PERMEASE PROTEIN PSTA"/>
    <property type="match status" value="1"/>
</dbReference>
<organism evidence="12 13">
    <name type="scientific">Roseospirillum parvum</name>
    <dbReference type="NCBI Taxonomy" id="83401"/>
    <lineage>
        <taxon>Bacteria</taxon>
        <taxon>Pseudomonadati</taxon>
        <taxon>Pseudomonadota</taxon>
        <taxon>Alphaproteobacteria</taxon>
        <taxon>Rhodospirillales</taxon>
        <taxon>Rhodospirillaceae</taxon>
        <taxon>Roseospirillum</taxon>
    </lineage>
</organism>
<name>A0A1G7X091_9PROT</name>
<dbReference type="InterPro" id="IPR024573">
    <property type="entry name" value="DUF3333"/>
</dbReference>
<proteinExistence type="inferred from homology"/>
<evidence type="ECO:0000313" key="13">
    <source>
        <dbReference type="Proteomes" id="UP000217076"/>
    </source>
</evidence>
<feature type="transmembrane region" description="Helical" evidence="9">
    <location>
        <begin position="269"/>
        <end position="288"/>
    </location>
</feature>
<dbReference type="PANTHER" id="PTHR43470">
    <property type="entry name" value="PHOSPHATE TRANSPORT SYSTEM PERMEASE PROTEIN PSTA-RELATED"/>
    <property type="match status" value="1"/>
</dbReference>
<dbReference type="InterPro" id="IPR035906">
    <property type="entry name" value="MetI-like_sf"/>
</dbReference>
<accession>A0A1G7X091</accession>
<evidence type="ECO:0000256" key="9">
    <source>
        <dbReference type="RuleBase" id="RU363043"/>
    </source>
</evidence>
<evidence type="ECO:0000259" key="11">
    <source>
        <dbReference type="PROSITE" id="PS50928"/>
    </source>
</evidence>
<evidence type="ECO:0000256" key="2">
    <source>
        <dbReference type="ARBA" id="ARBA00007069"/>
    </source>
</evidence>
<feature type="compositionally biased region" description="Basic and acidic residues" evidence="10">
    <location>
        <begin position="1"/>
        <end position="19"/>
    </location>
</feature>
<comment type="subcellular location">
    <subcellularLocation>
        <location evidence="9">Cell inner membrane</location>
        <topology evidence="9">Multi-pass membrane protein</topology>
    </subcellularLocation>
    <subcellularLocation>
        <location evidence="1">Cell membrane</location>
        <topology evidence="1">Multi-pass membrane protein</topology>
    </subcellularLocation>
</comment>
<dbReference type="OrthoDB" id="9807065at2"/>
<feature type="region of interest" description="Disordered" evidence="10">
    <location>
        <begin position="1"/>
        <end position="24"/>
    </location>
</feature>
<evidence type="ECO:0000256" key="6">
    <source>
        <dbReference type="ARBA" id="ARBA00022692"/>
    </source>
</evidence>
<dbReference type="NCBIfam" id="TIGR00974">
    <property type="entry name" value="3a0107s02c"/>
    <property type="match status" value="1"/>
</dbReference>
<dbReference type="AlphaFoldDB" id="A0A1G7X091"/>
<dbReference type="EMBL" id="FNCV01000002">
    <property type="protein sequence ID" value="SDG77595.1"/>
    <property type="molecule type" value="Genomic_DNA"/>
</dbReference>
<evidence type="ECO:0000256" key="4">
    <source>
        <dbReference type="ARBA" id="ARBA00022448"/>
    </source>
</evidence>
<protein>
    <recommendedName>
        <fullName evidence="3 9">Phosphate transport system permease protein PstA</fullName>
    </recommendedName>
</protein>
<dbReference type="Pfam" id="PF00528">
    <property type="entry name" value="BPD_transp_1"/>
    <property type="match status" value="1"/>
</dbReference>